<evidence type="ECO:0000313" key="5">
    <source>
        <dbReference type="EMBL" id="PKY39854.1"/>
    </source>
</evidence>
<keyword evidence="1" id="KW-0479">Metal-binding</keyword>
<dbReference type="VEuPathDB" id="FungiDB:FUN_003643"/>
<comment type="caution">
    <text evidence="5">The sequence shown here is derived from an EMBL/GenBank/DDBJ whole genome shotgun (WGS) entry which is preliminary data.</text>
</comment>
<feature type="region of interest" description="Disordered" evidence="2">
    <location>
        <begin position="236"/>
        <end position="272"/>
    </location>
</feature>
<evidence type="ECO:0000256" key="1">
    <source>
        <dbReference type="PROSITE-ProRule" id="PRU00047"/>
    </source>
</evidence>
<accession>A0A2I1FZP8</accession>
<dbReference type="InterPro" id="IPR001878">
    <property type="entry name" value="Znf_CCHC"/>
</dbReference>
<evidence type="ECO:0000256" key="2">
    <source>
        <dbReference type="SAM" id="MobiDB-lite"/>
    </source>
</evidence>
<keyword evidence="1" id="KW-0862">Zinc</keyword>
<dbReference type="Proteomes" id="UP000234323">
    <property type="component" value="Unassembled WGS sequence"/>
</dbReference>
<dbReference type="AlphaFoldDB" id="A0A2I1FZP8"/>
<evidence type="ECO:0000313" key="6">
    <source>
        <dbReference type="Proteomes" id="UP000234323"/>
    </source>
</evidence>
<dbReference type="GO" id="GO:0003676">
    <property type="term" value="F:nucleic acid binding"/>
    <property type="evidence" value="ECO:0007669"/>
    <property type="project" value="InterPro"/>
</dbReference>
<dbReference type="InterPro" id="IPR007527">
    <property type="entry name" value="Znf_SWIM"/>
</dbReference>
<protein>
    <recommendedName>
        <fullName evidence="7">SWIM-type domain-containing protein</fullName>
    </recommendedName>
</protein>
<dbReference type="PROSITE" id="PS50966">
    <property type="entry name" value="ZF_SWIM"/>
    <property type="match status" value="1"/>
</dbReference>
<reference evidence="5 6" key="1">
    <citation type="submission" date="2015-10" db="EMBL/GenBank/DDBJ databases">
        <title>Genome analyses suggest a sexual origin of heterokaryosis in a supposedly ancient asexual fungus.</title>
        <authorList>
            <person name="Ropars J."/>
            <person name="Sedzielewska K."/>
            <person name="Noel J."/>
            <person name="Charron P."/>
            <person name="Farinelli L."/>
            <person name="Marton T."/>
            <person name="Kruger M."/>
            <person name="Pelin A."/>
            <person name="Brachmann A."/>
            <person name="Corradi N."/>
        </authorList>
    </citation>
    <scope>NUCLEOTIDE SEQUENCE [LARGE SCALE GENOMIC DNA]</scope>
    <source>
        <strain evidence="5 6">A4</strain>
    </source>
</reference>
<keyword evidence="1" id="KW-0863">Zinc-finger</keyword>
<feature type="domain" description="SWIM-type" evidence="4">
    <location>
        <begin position="72"/>
        <end position="106"/>
    </location>
</feature>
<gene>
    <name evidence="5" type="ORF">RhiirA4_528674</name>
</gene>
<dbReference type="VEuPathDB" id="FungiDB:RhiirA1_475028"/>
<dbReference type="PROSITE" id="PS50158">
    <property type="entry name" value="ZF_CCHC"/>
    <property type="match status" value="1"/>
</dbReference>
<evidence type="ECO:0000259" key="3">
    <source>
        <dbReference type="PROSITE" id="PS50158"/>
    </source>
</evidence>
<proteinExistence type="predicted"/>
<evidence type="ECO:0000259" key="4">
    <source>
        <dbReference type="PROSITE" id="PS50966"/>
    </source>
</evidence>
<organism evidence="5 6">
    <name type="scientific">Rhizophagus irregularis</name>
    <dbReference type="NCBI Taxonomy" id="588596"/>
    <lineage>
        <taxon>Eukaryota</taxon>
        <taxon>Fungi</taxon>
        <taxon>Fungi incertae sedis</taxon>
        <taxon>Mucoromycota</taxon>
        <taxon>Glomeromycotina</taxon>
        <taxon>Glomeromycetes</taxon>
        <taxon>Glomerales</taxon>
        <taxon>Glomeraceae</taxon>
        <taxon>Rhizophagus</taxon>
    </lineage>
</organism>
<dbReference type="VEuPathDB" id="FungiDB:RhiirFUN_003080"/>
<feature type="compositionally biased region" description="Basic residues" evidence="2">
    <location>
        <begin position="250"/>
        <end position="265"/>
    </location>
</feature>
<sequence length="301" mass="34993">MHRDEMCQSLYYIANLVHVIEITDELIEDTNEMSNIDIPQATLIQLIQFVGRDNVKEVWSVSVGNSLKIKHYILLLYNRGYICTCLSIVQSGIICRHYFQVMLATKEAFFHIQFIPKRWYININKDGSQEPFLVADKFIQDDQQHFSYDFNDSSSLCLFNRNNREIDEERLTILEQKITYGKLHGMYKKALNKALQSNSKSEQLINLLQNFAEEEESNPSDSDELELQQEIITGDKENFDPSIPKLQNPKIRRGKGRPLGTKRFKSSCEANKTKSRTQRHCKRCGLAGHYQKNCKEEAVNN</sequence>
<feature type="domain" description="CCHC-type" evidence="3">
    <location>
        <begin position="281"/>
        <end position="296"/>
    </location>
</feature>
<dbReference type="GO" id="GO:0008270">
    <property type="term" value="F:zinc ion binding"/>
    <property type="evidence" value="ECO:0007669"/>
    <property type="project" value="UniProtKB-KW"/>
</dbReference>
<name>A0A2I1FZP8_9GLOM</name>
<keyword evidence="6" id="KW-1185">Reference proteome</keyword>
<evidence type="ECO:0008006" key="7">
    <source>
        <dbReference type="Google" id="ProtNLM"/>
    </source>
</evidence>
<dbReference type="EMBL" id="LLXI01000079">
    <property type="protein sequence ID" value="PKY39854.1"/>
    <property type="molecule type" value="Genomic_DNA"/>
</dbReference>